<keyword evidence="2" id="KW-1185">Reference proteome</keyword>
<accession>A0A2P5P5K6</accession>
<evidence type="ECO:0000313" key="2">
    <source>
        <dbReference type="Proteomes" id="UP000235653"/>
    </source>
</evidence>
<protein>
    <submittedName>
        <fullName evidence="1">Uncharacterized protein</fullName>
    </submittedName>
</protein>
<reference evidence="1 2" key="1">
    <citation type="journal article" date="2017" name="ISME J.">
        <title>Grape pomace compost harbors organohalide-respiring Dehalogenimonas species with novel reductive dehalogenase genes.</title>
        <authorList>
            <person name="Yang Y."/>
            <person name="Higgins S.A."/>
            <person name="Yan J."/>
            <person name="Simsir B."/>
            <person name="Chourey K."/>
            <person name="Iyer R."/>
            <person name="Hettich R.L."/>
            <person name="Baldwin B."/>
            <person name="Ogles D.M."/>
            <person name="Loffler F.E."/>
        </authorList>
    </citation>
    <scope>NUCLEOTIDE SEQUENCE [LARGE SCALE GENOMIC DNA]</scope>
    <source>
        <strain evidence="1 2">GP</strain>
    </source>
</reference>
<organism evidence="1 2">
    <name type="scientific">Dehalogenimonas etheniformans</name>
    <dbReference type="NCBI Taxonomy" id="1536648"/>
    <lineage>
        <taxon>Bacteria</taxon>
        <taxon>Bacillati</taxon>
        <taxon>Chloroflexota</taxon>
        <taxon>Dehalococcoidia</taxon>
        <taxon>Dehalococcoidales</taxon>
        <taxon>Dehalococcoidaceae</taxon>
        <taxon>Dehalogenimonas</taxon>
    </lineage>
</organism>
<dbReference type="AlphaFoldDB" id="A0A2P5P5K6"/>
<dbReference type="EMBL" id="JQAN02000011">
    <property type="protein sequence ID" value="PPD57571.1"/>
    <property type="molecule type" value="Genomic_DNA"/>
</dbReference>
<evidence type="ECO:0000313" key="1">
    <source>
        <dbReference type="EMBL" id="PPD57571.1"/>
    </source>
</evidence>
<name>A0A2P5P5K6_9CHLR</name>
<comment type="caution">
    <text evidence="1">The sequence shown here is derived from an EMBL/GenBank/DDBJ whole genome shotgun (WGS) entry which is preliminary data.</text>
</comment>
<dbReference type="Proteomes" id="UP000235653">
    <property type="component" value="Unassembled WGS sequence"/>
</dbReference>
<sequence>MTLEVWESELSGFKKNLTQIRERAATNSQVLSLTRKQAEVAKVTILIKVLESRRKTIAAGRGLRAFWKDGIGLGPVLLESGIGFVGTALITHNKNGAFSAGLGVAHQGVQARGEVDWVVNISTFSIIPESEMPTGPGWVKWPGLFAALHLLKNRAENGVPLGDLNNITESLMETKLLKFIRRFLTGTTNLIIP</sequence>
<dbReference type="RefSeq" id="WP_102330583.1">
    <property type="nucleotide sequence ID" value="NZ_CP058566.2"/>
</dbReference>
<gene>
    <name evidence="1" type="ORF">JP09_007425</name>
</gene>
<proteinExistence type="predicted"/>